<dbReference type="Gene3D" id="3.40.390.10">
    <property type="entry name" value="Collagenase (Catalytic Domain)"/>
    <property type="match status" value="1"/>
</dbReference>
<reference evidence="11 12" key="1">
    <citation type="submission" date="2017-10" db="EMBL/GenBank/DDBJ databases">
        <title>Effective Description of Clostridium neonatale sp. nov. linked to necrotizing enterocolitis in neonates and a clarification of species assignable to the genus Clostridium (Prazmowski 1880) emend. Lawson and Rainey 2016.</title>
        <authorList>
            <person name="Bernard K."/>
            <person name="Burdz T."/>
            <person name="Wiebe D."/>
            <person name="Balcewich B."/>
            <person name="Alfa M."/>
            <person name="Bernier A.-M."/>
        </authorList>
    </citation>
    <scope>NUCLEOTIDE SEQUENCE [LARGE SCALE GENOMIC DNA]</scope>
    <source>
        <strain evidence="11 12">LCDC99A005</strain>
    </source>
</reference>
<evidence type="ECO:0000256" key="5">
    <source>
        <dbReference type="ARBA" id="ARBA00022801"/>
    </source>
</evidence>
<evidence type="ECO:0000313" key="12">
    <source>
        <dbReference type="Proteomes" id="UP000220840"/>
    </source>
</evidence>
<dbReference type="OrthoDB" id="9775677at2"/>
<dbReference type="Gene3D" id="1.10.1380.10">
    <property type="entry name" value="Neutral endopeptidase , domain2"/>
    <property type="match status" value="1"/>
</dbReference>
<feature type="signal peptide" evidence="8">
    <location>
        <begin position="1"/>
        <end position="28"/>
    </location>
</feature>
<dbReference type="Pfam" id="PF01431">
    <property type="entry name" value="Peptidase_M13"/>
    <property type="match status" value="1"/>
</dbReference>
<dbReference type="Proteomes" id="UP000220840">
    <property type="component" value="Unassembled WGS sequence"/>
</dbReference>
<keyword evidence="8" id="KW-0732">Signal</keyword>
<dbReference type="STRING" id="137838.GCA_001458595_04075"/>
<evidence type="ECO:0000256" key="6">
    <source>
        <dbReference type="ARBA" id="ARBA00022833"/>
    </source>
</evidence>
<sequence length="678" mass="76893">MIKIKRIKALACALAVSLTLLPSVSVKAADVKTSNSQSKIVQDNVRLQDDFYDAVNKSWINSAKIENGKVSNSAFDEADKALDGQKKEIITELLANEKNYASNSDEKKIINLYKNYLNTAARNKQGIEPIKKIIKAVNEVKSIDDLTKLNEDDIANPLINVGCDVDLKDATRYAAYINSSTLSLGDSDKYTKPTEYSKRVKGLVNDYYIKMLKLSGYSEADSKIKVDNLFKLENMIAPYITGQEEASKDSDIIEHEYNVYKLDKLDELAPKVKIKDIMKDAKLDNANTIILSDPKWLKALNDIYKEENLQLIKDYIEINNIAGIAGCLGEDFQKAQEEFSKQYLGTSGDISKEEKAVNAVNSLLAEPFGEIYIQKYFSDKTKENVEEITKEIIKTYEKRIDKLDWMSNETKTKAKEKLDKLGVQIGYPDKWEDYSKLEIRSFEEGGSLLENVINIAEFEENKQIEKINKTVDKNEFLCPPQTINAFYNPTTNTITVPAGILQKPFYDESGNKEKILGGIGAVIGHEISHAFDNTGSQFDGDGNFNNWWTDEDYKKFEEKTNKVREFYNNVKLGNGENVNGSLTVGENISDIGGMACVLDILKDTQSVDYKAFFETNANIWREICTKEYEELKLQSDVHSPNKVRVNAVLPQFDEFYNTYGVKEGDKMYVKPEERLQIW</sequence>
<dbReference type="PANTHER" id="PTHR11733:SF167">
    <property type="entry name" value="FI17812P1-RELATED"/>
    <property type="match status" value="1"/>
</dbReference>
<evidence type="ECO:0000256" key="7">
    <source>
        <dbReference type="ARBA" id="ARBA00023049"/>
    </source>
</evidence>
<dbReference type="PRINTS" id="PR00786">
    <property type="entry name" value="NEPRILYSIN"/>
</dbReference>
<evidence type="ECO:0000259" key="9">
    <source>
        <dbReference type="Pfam" id="PF01431"/>
    </source>
</evidence>
<gene>
    <name evidence="11" type="ORF">CQ394_12925</name>
</gene>
<dbReference type="GO" id="GO:0005886">
    <property type="term" value="C:plasma membrane"/>
    <property type="evidence" value="ECO:0007669"/>
    <property type="project" value="TreeGrafter"/>
</dbReference>
<dbReference type="AlphaFoldDB" id="A0A2A7MLI5"/>
<dbReference type="InterPro" id="IPR024079">
    <property type="entry name" value="MetalloPept_cat_dom_sf"/>
</dbReference>
<keyword evidence="6" id="KW-0862">Zinc</keyword>
<dbReference type="EMBL" id="PDCJ01000001">
    <property type="protein sequence ID" value="PEG32554.1"/>
    <property type="molecule type" value="Genomic_DNA"/>
</dbReference>
<keyword evidence="7" id="KW-0482">Metalloprotease</keyword>
<dbReference type="GO" id="GO:0004222">
    <property type="term" value="F:metalloendopeptidase activity"/>
    <property type="evidence" value="ECO:0007669"/>
    <property type="project" value="InterPro"/>
</dbReference>
<accession>A0A2A7MLI5</accession>
<organism evidence="11 12">
    <name type="scientific">Clostridium neonatale</name>
    <dbReference type="NCBI Taxonomy" id="137838"/>
    <lineage>
        <taxon>Bacteria</taxon>
        <taxon>Bacillati</taxon>
        <taxon>Bacillota</taxon>
        <taxon>Clostridia</taxon>
        <taxon>Eubacteriales</taxon>
        <taxon>Clostridiaceae</taxon>
        <taxon>Clostridium</taxon>
    </lineage>
</organism>
<dbReference type="RefSeq" id="WP_058296698.1">
    <property type="nucleotide sequence ID" value="NZ_LN890328.1"/>
</dbReference>
<comment type="similarity">
    <text evidence="2">Belongs to the peptidase M13 family.</text>
</comment>
<feature type="domain" description="Peptidase M13 N-terminal" evidence="10">
    <location>
        <begin position="48"/>
        <end position="428"/>
    </location>
</feature>
<evidence type="ECO:0000313" key="11">
    <source>
        <dbReference type="EMBL" id="PEG32554.1"/>
    </source>
</evidence>
<comment type="cofactor">
    <cofactor evidence="1">
        <name>Zn(2+)</name>
        <dbReference type="ChEBI" id="CHEBI:29105"/>
    </cofactor>
</comment>
<dbReference type="PANTHER" id="PTHR11733">
    <property type="entry name" value="ZINC METALLOPROTEASE FAMILY M13 NEPRILYSIN-RELATED"/>
    <property type="match status" value="1"/>
</dbReference>
<evidence type="ECO:0000256" key="2">
    <source>
        <dbReference type="ARBA" id="ARBA00007357"/>
    </source>
</evidence>
<keyword evidence="12" id="KW-1185">Reference proteome</keyword>
<dbReference type="InterPro" id="IPR000718">
    <property type="entry name" value="Peptidase_M13"/>
</dbReference>
<dbReference type="InterPro" id="IPR018497">
    <property type="entry name" value="Peptidase_M13_C"/>
</dbReference>
<proteinExistence type="inferred from homology"/>
<dbReference type="GO" id="GO:0016485">
    <property type="term" value="P:protein processing"/>
    <property type="evidence" value="ECO:0007669"/>
    <property type="project" value="TreeGrafter"/>
</dbReference>
<dbReference type="Pfam" id="PF05649">
    <property type="entry name" value="Peptidase_M13_N"/>
    <property type="match status" value="1"/>
</dbReference>
<keyword evidence="4" id="KW-0479">Metal-binding</keyword>
<comment type="caution">
    <text evidence="11">The sequence shown here is derived from an EMBL/GenBank/DDBJ whole genome shotgun (WGS) entry which is preliminary data.</text>
</comment>
<keyword evidence="5" id="KW-0378">Hydrolase</keyword>
<evidence type="ECO:0000256" key="4">
    <source>
        <dbReference type="ARBA" id="ARBA00022723"/>
    </source>
</evidence>
<evidence type="ECO:0000256" key="3">
    <source>
        <dbReference type="ARBA" id="ARBA00022670"/>
    </source>
</evidence>
<dbReference type="InterPro" id="IPR042089">
    <property type="entry name" value="Peptidase_M13_dom_2"/>
</dbReference>
<protein>
    <submittedName>
        <fullName evidence="11">Endothelin-converting protein</fullName>
    </submittedName>
</protein>
<evidence type="ECO:0000256" key="1">
    <source>
        <dbReference type="ARBA" id="ARBA00001947"/>
    </source>
</evidence>
<evidence type="ECO:0000259" key="10">
    <source>
        <dbReference type="Pfam" id="PF05649"/>
    </source>
</evidence>
<feature type="chain" id="PRO_5011998360" evidence="8">
    <location>
        <begin position="29"/>
        <end position="678"/>
    </location>
</feature>
<evidence type="ECO:0000256" key="8">
    <source>
        <dbReference type="SAM" id="SignalP"/>
    </source>
</evidence>
<dbReference type="SUPFAM" id="SSF55486">
    <property type="entry name" value="Metalloproteases ('zincins'), catalytic domain"/>
    <property type="match status" value="1"/>
</dbReference>
<dbReference type="InterPro" id="IPR008753">
    <property type="entry name" value="Peptidase_M13_N"/>
</dbReference>
<keyword evidence="3" id="KW-0645">Protease</keyword>
<dbReference type="CDD" id="cd08662">
    <property type="entry name" value="M13"/>
    <property type="match status" value="1"/>
</dbReference>
<dbReference type="PROSITE" id="PS51885">
    <property type="entry name" value="NEPRILYSIN"/>
    <property type="match status" value="1"/>
</dbReference>
<name>A0A2A7MLI5_9CLOT</name>
<dbReference type="GO" id="GO:0046872">
    <property type="term" value="F:metal ion binding"/>
    <property type="evidence" value="ECO:0007669"/>
    <property type="project" value="UniProtKB-KW"/>
</dbReference>
<feature type="domain" description="Peptidase M13 C-terminal" evidence="9">
    <location>
        <begin position="484"/>
        <end position="675"/>
    </location>
</feature>